<sequence>MPKITFFNLPETKRKMIIEAAKEEFSRVLFEEASIANIIKKAEIPRGSFYQYFEDKKDLFVYLIGEMGKQMFTCFIGYLEDTQGDLFMAAEYFFKYLLELGNHPENRRFIRNIWLSMNEKLKDEVAPHSHKHRFYHYYEAMQQRVDYSSFHLQDKEKVFLFKLLKHTIFHNATPYLNGLATKEQCMETFCFQIRIIKRGLKNNG</sequence>
<protein>
    <submittedName>
        <fullName evidence="1">Uncharacterized protein</fullName>
    </submittedName>
</protein>
<evidence type="ECO:0000313" key="2">
    <source>
        <dbReference type="Proteomes" id="UP000224460"/>
    </source>
</evidence>
<gene>
    <name evidence="1" type="ORF">CS063_03450</name>
</gene>
<proteinExistence type="predicted"/>
<dbReference type="EMBL" id="PEDL01000002">
    <property type="protein sequence ID" value="PHV71632.1"/>
    <property type="molecule type" value="Genomic_DNA"/>
</dbReference>
<name>A0AC61DGA6_9FIRM</name>
<organism evidence="1 2">
    <name type="scientific">Sporanaerobium hydrogeniformans</name>
    <dbReference type="NCBI Taxonomy" id="3072179"/>
    <lineage>
        <taxon>Bacteria</taxon>
        <taxon>Bacillati</taxon>
        <taxon>Bacillota</taxon>
        <taxon>Clostridia</taxon>
        <taxon>Lachnospirales</taxon>
        <taxon>Lachnospiraceae</taxon>
        <taxon>Sporanaerobium</taxon>
    </lineage>
</organism>
<dbReference type="Proteomes" id="UP000224460">
    <property type="component" value="Unassembled WGS sequence"/>
</dbReference>
<accession>A0AC61DGA6</accession>
<reference evidence="1" key="1">
    <citation type="submission" date="2017-10" db="EMBL/GenBank/DDBJ databases">
        <title>Genome sequence of cellulolytic Lachnospiraceae bacterium XHS1971 isolated from hotspring sediment.</title>
        <authorList>
            <person name="Vasudevan G."/>
            <person name="Joshi A.J."/>
            <person name="Hivarkar S."/>
            <person name="Lanjekar V.B."/>
            <person name="Dhakephalkar P.K."/>
            <person name="Dagar S."/>
        </authorList>
    </citation>
    <scope>NUCLEOTIDE SEQUENCE</scope>
    <source>
        <strain evidence="1">XHS1971</strain>
    </source>
</reference>
<evidence type="ECO:0000313" key="1">
    <source>
        <dbReference type="EMBL" id="PHV71632.1"/>
    </source>
</evidence>
<keyword evidence="2" id="KW-1185">Reference proteome</keyword>
<comment type="caution">
    <text evidence="1">The sequence shown here is derived from an EMBL/GenBank/DDBJ whole genome shotgun (WGS) entry which is preliminary data.</text>
</comment>